<evidence type="ECO:0000313" key="2">
    <source>
        <dbReference type="Proteomes" id="UP000284202"/>
    </source>
</evidence>
<dbReference type="OrthoDB" id="7773837at2"/>
<organism evidence="1 2">
    <name type="scientific">Paracoccus onubensis</name>
    <dbReference type="NCBI Taxonomy" id="1675788"/>
    <lineage>
        <taxon>Bacteria</taxon>
        <taxon>Pseudomonadati</taxon>
        <taxon>Pseudomonadota</taxon>
        <taxon>Alphaproteobacteria</taxon>
        <taxon>Rhodobacterales</taxon>
        <taxon>Paracoccaceae</taxon>
        <taxon>Paracoccus</taxon>
    </lineage>
</organism>
<gene>
    <name evidence="1" type="ORF">D3P04_04390</name>
</gene>
<protein>
    <recommendedName>
        <fullName evidence="3">Flagellar assembly protein FliH/Type III secretion system HrpE domain-containing protein</fullName>
    </recommendedName>
</protein>
<reference evidence="2" key="1">
    <citation type="submission" date="2018-09" db="EMBL/GenBank/DDBJ databases">
        <title>Acidovorax cavernicola nov. sp. isolated from Gruta de las Maravillas (Aracena, Spain).</title>
        <authorList>
            <person name="Jurado V."/>
            <person name="Gutierrez-Patricio S."/>
            <person name="Gonzalez-Pimentel J.L."/>
            <person name="Miller A.Z."/>
            <person name="Laiz L."/>
            <person name="Saiz-Jimenez C."/>
        </authorList>
    </citation>
    <scope>NUCLEOTIDE SEQUENCE [LARGE SCALE GENOMIC DNA]</scope>
    <source>
        <strain evidence="2">1011MAR3C25</strain>
    </source>
</reference>
<evidence type="ECO:0000313" key="1">
    <source>
        <dbReference type="EMBL" id="RJE88155.1"/>
    </source>
</evidence>
<proteinExistence type="predicted"/>
<accession>A0A418T4P3</accession>
<name>A0A418T4P3_9RHOB</name>
<evidence type="ECO:0008006" key="3">
    <source>
        <dbReference type="Google" id="ProtNLM"/>
    </source>
</evidence>
<dbReference type="EMBL" id="QZCG01000002">
    <property type="protein sequence ID" value="RJE88155.1"/>
    <property type="molecule type" value="Genomic_DNA"/>
</dbReference>
<sequence>MAPTAIKLESFIPTGLQLAIEPTFTLDDLDRARAEGFADGQQQARNDDTRQLCSALERVSQSLAEDQKLRNQVRKETTAAFIPLISGIVDALAPLHASQRIERALIAELSRLASDEHPISLRIACNDKLRDLVRRCIAETGMTEITLDDAESDLVSLSFAGGNIEFSNEKIIREINDMIEEIMVDSKI</sequence>
<comment type="caution">
    <text evidence="1">The sequence shown here is derived from an EMBL/GenBank/DDBJ whole genome shotgun (WGS) entry which is preliminary data.</text>
</comment>
<keyword evidence="2" id="KW-1185">Reference proteome</keyword>
<dbReference type="RefSeq" id="WP_119746305.1">
    <property type="nucleotide sequence ID" value="NZ_QZCG01000002.1"/>
</dbReference>
<dbReference type="AlphaFoldDB" id="A0A418T4P3"/>
<dbReference type="Proteomes" id="UP000284202">
    <property type="component" value="Unassembled WGS sequence"/>
</dbReference>